<comment type="similarity">
    <text evidence="3">Belongs to the NOS family.</text>
</comment>
<evidence type="ECO:0000256" key="8">
    <source>
        <dbReference type="ARBA" id="ARBA00022857"/>
    </source>
</evidence>
<dbReference type="SUPFAM" id="SSF56512">
    <property type="entry name" value="Nitric oxide (NO) synthase oxygenase domain"/>
    <property type="match status" value="1"/>
</dbReference>
<comment type="caution">
    <text evidence="13">The sequence shown here is derived from an EMBL/GenBank/DDBJ whole genome shotgun (WGS) entry which is preliminary data.</text>
</comment>
<evidence type="ECO:0000256" key="6">
    <source>
        <dbReference type="ARBA" id="ARBA00022643"/>
    </source>
</evidence>
<dbReference type="Pfam" id="PF02898">
    <property type="entry name" value="NO_synthase"/>
    <property type="match status" value="1"/>
</dbReference>
<accession>A0A7J7IYC1</accession>
<name>A0A7J7IYC1_BUGNE</name>
<dbReference type="InterPro" id="IPR004030">
    <property type="entry name" value="NOS_N"/>
</dbReference>
<evidence type="ECO:0000259" key="12">
    <source>
        <dbReference type="PROSITE" id="PS60001"/>
    </source>
</evidence>
<dbReference type="Gene3D" id="3.90.440.10">
    <property type="entry name" value="Nitric Oxide Synthase,Heme Domain,Chain A domain 2"/>
    <property type="match status" value="1"/>
</dbReference>
<keyword evidence="10" id="KW-0560">Oxidoreductase</keyword>
<comment type="cofactor">
    <cofactor evidence="1">
        <name>FMN</name>
        <dbReference type="ChEBI" id="CHEBI:58210"/>
    </cofactor>
</comment>
<protein>
    <recommendedName>
        <fullName evidence="4">nitric-oxide synthase (NADPH)</fullName>
        <ecNumber evidence="4">1.14.13.39</ecNumber>
    </recommendedName>
</protein>
<dbReference type="PROSITE" id="PS60001">
    <property type="entry name" value="NOS"/>
    <property type="match status" value="1"/>
</dbReference>
<proteinExistence type="inferred from homology"/>
<evidence type="ECO:0000313" key="14">
    <source>
        <dbReference type="Proteomes" id="UP000593567"/>
    </source>
</evidence>
<organism evidence="13 14">
    <name type="scientific">Bugula neritina</name>
    <name type="common">Brown bryozoan</name>
    <name type="synonym">Sertularia neritina</name>
    <dbReference type="NCBI Taxonomy" id="10212"/>
    <lineage>
        <taxon>Eukaryota</taxon>
        <taxon>Metazoa</taxon>
        <taxon>Spiralia</taxon>
        <taxon>Lophotrochozoa</taxon>
        <taxon>Bryozoa</taxon>
        <taxon>Gymnolaemata</taxon>
        <taxon>Cheilostomatida</taxon>
        <taxon>Flustrina</taxon>
        <taxon>Buguloidea</taxon>
        <taxon>Bugulidae</taxon>
        <taxon>Bugula</taxon>
    </lineage>
</organism>
<keyword evidence="8" id="KW-0521">NADP</keyword>
<evidence type="ECO:0000256" key="4">
    <source>
        <dbReference type="ARBA" id="ARBA00012989"/>
    </source>
</evidence>
<dbReference type="AlphaFoldDB" id="A0A7J7IYC1"/>
<evidence type="ECO:0000256" key="3">
    <source>
        <dbReference type="ARBA" id="ARBA00006267"/>
    </source>
</evidence>
<dbReference type="GO" id="GO:0004517">
    <property type="term" value="F:nitric-oxide synthase activity"/>
    <property type="evidence" value="ECO:0007669"/>
    <property type="project" value="UniProtKB-EC"/>
</dbReference>
<evidence type="ECO:0000256" key="9">
    <source>
        <dbReference type="ARBA" id="ARBA00022860"/>
    </source>
</evidence>
<dbReference type="GO" id="GO:0005516">
    <property type="term" value="F:calmodulin binding"/>
    <property type="evidence" value="ECO:0007669"/>
    <property type="project" value="UniProtKB-KW"/>
</dbReference>
<feature type="domain" description="Nitric oxide synthase (NOS)" evidence="12">
    <location>
        <begin position="132"/>
        <end position="139"/>
    </location>
</feature>
<dbReference type="InterPro" id="IPR044940">
    <property type="entry name" value="NOS_dom_2"/>
</dbReference>
<comment type="cofactor">
    <cofactor evidence="2">
        <name>heme b</name>
        <dbReference type="ChEBI" id="CHEBI:60344"/>
    </cofactor>
</comment>
<keyword evidence="14" id="KW-1185">Reference proteome</keyword>
<dbReference type="PANTHER" id="PTHR43410">
    <property type="entry name" value="NITRIC OXIDE SYNTHASE OXYGENASE"/>
    <property type="match status" value="1"/>
</dbReference>
<keyword evidence="7" id="KW-0479">Metal-binding</keyword>
<reference evidence="13" key="1">
    <citation type="submission" date="2020-06" db="EMBL/GenBank/DDBJ databases">
        <title>Draft genome of Bugula neritina, a colonial animal packing powerful symbionts and potential medicines.</title>
        <authorList>
            <person name="Rayko M."/>
        </authorList>
    </citation>
    <scope>NUCLEOTIDE SEQUENCE [LARGE SCALE GENOMIC DNA]</scope>
    <source>
        <strain evidence="13">Kwan_BN1</strain>
    </source>
</reference>
<dbReference type="Gene3D" id="3.90.340.10">
    <property type="entry name" value="Nitric Oxide Synthase, Chain A, domain 1"/>
    <property type="match status" value="1"/>
</dbReference>
<keyword evidence="6" id="KW-0285">Flavoprotein</keyword>
<evidence type="ECO:0000256" key="10">
    <source>
        <dbReference type="ARBA" id="ARBA00023002"/>
    </source>
</evidence>
<dbReference type="EMBL" id="VXIV02003270">
    <property type="protein sequence ID" value="KAF6018860.1"/>
    <property type="molecule type" value="Genomic_DNA"/>
</dbReference>
<evidence type="ECO:0000256" key="11">
    <source>
        <dbReference type="ARBA" id="ARBA00023004"/>
    </source>
</evidence>
<evidence type="ECO:0000256" key="2">
    <source>
        <dbReference type="ARBA" id="ARBA00001970"/>
    </source>
</evidence>
<keyword evidence="9" id="KW-0112">Calmodulin-binding</keyword>
<dbReference type="GO" id="GO:0046872">
    <property type="term" value="F:metal ion binding"/>
    <property type="evidence" value="ECO:0007669"/>
    <property type="project" value="UniProtKB-KW"/>
</dbReference>
<evidence type="ECO:0000256" key="5">
    <source>
        <dbReference type="ARBA" id="ARBA00022617"/>
    </source>
</evidence>
<sequence length="207" mass="23575">MEALFKMPARTRTSPCAVEPASLTNVQEPQNVLFDTLHHKAHQAGAVCSNSVCQGSILQPKSDTSSQFDEKVNFADVQDFYDQYYSSRSISEEEQTKRLDEVIASIKSTNQYDMTKDELEFGVTTAWRNAPRCIGRIQWSKLKLFDGRLIQSTREMFELICEHIEYATNYGNIRSAIAVFPSRQSGIECRIWNGEYISYAGFEVSLE</sequence>
<dbReference type="GO" id="GO:0006809">
    <property type="term" value="P:nitric oxide biosynthetic process"/>
    <property type="evidence" value="ECO:0007669"/>
    <property type="project" value="InterPro"/>
</dbReference>
<evidence type="ECO:0000256" key="7">
    <source>
        <dbReference type="ARBA" id="ARBA00022723"/>
    </source>
</evidence>
<gene>
    <name evidence="13" type="ORF">EB796_022804</name>
</gene>
<dbReference type="OrthoDB" id="1688044at2759"/>
<dbReference type="EC" id="1.14.13.39" evidence="4"/>
<evidence type="ECO:0000313" key="13">
    <source>
        <dbReference type="EMBL" id="KAF6018860.1"/>
    </source>
</evidence>
<dbReference type="PANTHER" id="PTHR43410:SF1">
    <property type="entry name" value="NITRIC OXIDE SYNTHASE"/>
    <property type="match status" value="1"/>
</dbReference>
<keyword evidence="5" id="KW-0349">Heme</keyword>
<dbReference type="Proteomes" id="UP000593567">
    <property type="component" value="Unassembled WGS sequence"/>
</dbReference>
<keyword evidence="11" id="KW-0408">Iron</keyword>
<dbReference type="InterPro" id="IPR036119">
    <property type="entry name" value="NOS_N_sf"/>
</dbReference>
<evidence type="ECO:0000256" key="1">
    <source>
        <dbReference type="ARBA" id="ARBA00001917"/>
    </source>
</evidence>
<dbReference type="InterPro" id="IPR044943">
    <property type="entry name" value="NOS_dom_1"/>
</dbReference>
<dbReference type="InterPro" id="IPR050607">
    <property type="entry name" value="NOS"/>
</dbReference>
<keyword evidence="6" id="KW-0288">FMN</keyword>